<organism evidence="1 2">
    <name type="scientific">Dimorphilus gyrociliatus</name>
    <dbReference type="NCBI Taxonomy" id="2664684"/>
    <lineage>
        <taxon>Eukaryota</taxon>
        <taxon>Metazoa</taxon>
        <taxon>Spiralia</taxon>
        <taxon>Lophotrochozoa</taxon>
        <taxon>Annelida</taxon>
        <taxon>Polychaeta</taxon>
        <taxon>Polychaeta incertae sedis</taxon>
        <taxon>Dinophilidae</taxon>
        <taxon>Dimorphilus</taxon>
    </lineage>
</organism>
<name>A0A7I8VQM8_9ANNE</name>
<dbReference type="Proteomes" id="UP000549394">
    <property type="component" value="Unassembled WGS sequence"/>
</dbReference>
<dbReference type="OrthoDB" id="6252242at2759"/>
<dbReference type="EMBL" id="CAJFCJ010000007">
    <property type="protein sequence ID" value="CAD5116904.1"/>
    <property type="molecule type" value="Genomic_DNA"/>
</dbReference>
<comment type="caution">
    <text evidence="1">The sequence shown here is derived from an EMBL/GenBank/DDBJ whole genome shotgun (WGS) entry which is preliminary data.</text>
</comment>
<reference evidence="1 2" key="1">
    <citation type="submission" date="2020-08" db="EMBL/GenBank/DDBJ databases">
        <authorList>
            <person name="Hejnol A."/>
        </authorList>
    </citation>
    <scope>NUCLEOTIDE SEQUENCE [LARGE SCALE GENOMIC DNA]</scope>
</reference>
<sequence>MPTYEGQATMYMRMPMSNSNLPIAGTCTVEDKRVALKFPFTGIEFDLPQSPKENRNDFDFKIRGARGDMTLTIGYISELKCFTGKGVQEEDDTPVLTFTFWPSDSAMKKLPTC</sequence>
<evidence type="ECO:0000313" key="1">
    <source>
        <dbReference type="EMBL" id="CAD5116904.1"/>
    </source>
</evidence>
<gene>
    <name evidence="1" type="ORF">DGYR_LOCUS5486</name>
</gene>
<dbReference type="AlphaFoldDB" id="A0A7I8VQM8"/>
<evidence type="ECO:0000313" key="2">
    <source>
        <dbReference type="Proteomes" id="UP000549394"/>
    </source>
</evidence>
<accession>A0A7I8VQM8</accession>
<proteinExistence type="predicted"/>
<protein>
    <submittedName>
        <fullName evidence="1">DgyrCDS5747</fullName>
    </submittedName>
</protein>
<keyword evidence="2" id="KW-1185">Reference proteome</keyword>